<dbReference type="AlphaFoldDB" id="A0A0H3PFG1"/>
<gene>
    <name evidence="1" type="ORF">CGSHi3655_07249</name>
</gene>
<reference evidence="1 2" key="1">
    <citation type="journal article" date="2007" name="Genome Biol.">
        <title>Characterization and modeling of the Haemophilus influenzae core and supragenomes based on the complete genomic sequences of Rd and 12 clinical nontypeable strains.</title>
        <authorList>
            <person name="Hogg J.S."/>
            <person name="Hu F.Z."/>
            <person name="Janto B."/>
            <person name="Boissy R."/>
            <person name="Hayes J."/>
            <person name="Keefe R."/>
            <person name="Post J.C."/>
            <person name="Ehrlich G.D."/>
        </authorList>
    </citation>
    <scope>NUCLEOTIDE SEQUENCE [LARGE SCALE GENOMIC DNA]</scope>
    <source>
        <strain evidence="2">NTHi 3655</strain>
    </source>
</reference>
<dbReference type="EMBL" id="AAZF01000001">
    <property type="protein sequence ID" value="EDJ93668.1"/>
    <property type="molecule type" value="Genomic_DNA"/>
</dbReference>
<proteinExistence type="predicted"/>
<dbReference type="Proteomes" id="UP000003185">
    <property type="component" value="Unassembled WGS sequence"/>
</dbReference>
<sequence>MIKFLRFFVIIFYSFKKCGEFDTVRGIMQDGDKIITVYFKDILKLKNLTIFPQHYNSDDFL</sequence>
<evidence type="ECO:0000313" key="1">
    <source>
        <dbReference type="EMBL" id="EDJ93668.1"/>
    </source>
</evidence>
<accession>A0A0H3PFG1</accession>
<organism evidence="1 2">
    <name type="scientific">Haemophilus influenzae (strain NTHi 3655)</name>
    <dbReference type="NCBI Taxonomy" id="375177"/>
    <lineage>
        <taxon>Bacteria</taxon>
        <taxon>Pseudomonadati</taxon>
        <taxon>Pseudomonadota</taxon>
        <taxon>Gammaproteobacteria</taxon>
        <taxon>Pasteurellales</taxon>
        <taxon>Pasteurellaceae</taxon>
        <taxon>Haemophilus</taxon>
    </lineage>
</organism>
<name>A0A0H3PFG1_HAEI3</name>
<evidence type="ECO:0000313" key="2">
    <source>
        <dbReference type="Proteomes" id="UP000003185"/>
    </source>
</evidence>
<comment type="caution">
    <text evidence="1">The sequence shown here is derived from an EMBL/GenBank/DDBJ whole genome shotgun (WGS) entry which is preliminary data.</text>
</comment>
<protein>
    <submittedName>
        <fullName evidence="1">Uncharacterized protein</fullName>
    </submittedName>
</protein>